<feature type="transmembrane region" description="Helical" evidence="6">
    <location>
        <begin position="166"/>
        <end position="191"/>
    </location>
</feature>
<dbReference type="KEGG" id="rcu:8278456"/>
<dbReference type="GO" id="GO:0016020">
    <property type="term" value="C:membrane"/>
    <property type="evidence" value="ECO:0007669"/>
    <property type="project" value="UniProtKB-SubCell"/>
</dbReference>
<feature type="transmembrane region" description="Helical" evidence="6">
    <location>
        <begin position="211"/>
        <end position="237"/>
    </location>
</feature>
<evidence type="ECO:0000256" key="5">
    <source>
        <dbReference type="PROSITE-ProRule" id="PRU00205"/>
    </source>
</evidence>
<organism evidence="8 9">
    <name type="scientific">Ricinus communis</name>
    <name type="common">Castor bean</name>
    <dbReference type="NCBI Taxonomy" id="3988"/>
    <lineage>
        <taxon>Eukaryota</taxon>
        <taxon>Viridiplantae</taxon>
        <taxon>Streptophyta</taxon>
        <taxon>Embryophyta</taxon>
        <taxon>Tracheophyta</taxon>
        <taxon>Spermatophyta</taxon>
        <taxon>Magnoliopsida</taxon>
        <taxon>eudicotyledons</taxon>
        <taxon>Gunneridae</taxon>
        <taxon>Pentapetalae</taxon>
        <taxon>rosids</taxon>
        <taxon>fabids</taxon>
        <taxon>Malpighiales</taxon>
        <taxon>Euphorbiaceae</taxon>
        <taxon>Acalyphoideae</taxon>
        <taxon>Acalypheae</taxon>
        <taxon>Ricinus</taxon>
    </lineage>
</organism>
<dbReference type="PANTHER" id="PTHR31766">
    <property type="entry name" value="GLABROUS1 ENHANCER-BINDING PROTEIN-LIKE 2"/>
    <property type="match status" value="1"/>
</dbReference>
<evidence type="ECO:0000256" key="2">
    <source>
        <dbReference type="ARBA" id="ARBA00022692"/>
    </source>
</evidence>
<feature type="domain" description="TLC" evidence="7">
    <location>
        <begin position="37"/>
        <end position="249"/>
    </location>
</feature>
<keyword evidence="3 6" id="KW-1133">Transmembrane helix</keyword>
<dbReference type="AlphaFoldDB" id="B9RMM8"/>
<evidence type="ECO:0000256" key="4">
    <source>
        <dbReference type="ARBA" id="ARBA00023136"/>
    </source>
</evidence>
<evidence type="ECO:0000313" key="8">
    <source>
        <dbReference type="EMBL" id="EEF47551.1"/>
    </source>
</evidence>
<dbReference type="InterPro" id="IPR006634">
    <property type="entry name" value="TLC-dom"/>
</dbReference>
<accession>B9RMM8</accession>
<dbReference type="Pfam" id="PF03798">
    <property type="entry name" value="TRAM_LAG1_CLN8"/>
    <property type="match status" value="1"/>
</dbReference>
<evidence type="ECO:0000256" key="1">
    <source>
        <dbReference type="ARBA" id="ARBA00004141"/>
    </source>
</evidence>
<evidence type="ECO:0000256" key="6">
    <source>
        <dbReference type="SAM" id="Phobius"/>
    </source>
</evidence>
<sequence length="249" mass="28372">MDASTVICTSTLASSFVLFLFLYLLAYFVVFRNWDKELRKEASSSFMSLTHGTPAVILAIHALLQTHSSHTFASPNSYFHNRVLEFSMGYFLMDLLHYLVFFPNGILFILHHLATLFVFATCRFLVCYGAYEILVLLILAEVTSPCQNIWSIAGLRRADDPTAATLYQVLSTPFLVFYSVVRGILGPLFVFKMGLFYSSGEANGLIPGWAWISWMVVISTAILVSVLWVLNHWIYWLRERSRLARKKVT</sequence>
<keyword evidence="4 5" id="KW-0472">Membrane</keyword>
<dbReference type="InterPro" id="IPR040327">
    <property type="entry name" value="At5g14285-like"/>
</dbReference>
<dbReference type="EMBL" id="EQ973789">
    <property type="protein sequence ID" value="EEF47551.1"/>
    <property type="molecule type" value="Genomic_DNA"/>
</dbReference>
<dbReference type="InParanoid" id="B9RMM8"/>
<evidence type="ECO:0000259" key="7">
    <source>
        <dbReference type="PROSITE" id="PS50922"/>
    </source>
</evidence>
<evidence type="ECO:0000256" key="3">
    <source>
        <dbReference type="ARBA" id="ARBA00022989"/>
    </source>
</evidence>
<comment type="subcellular location">
    <subcellularLocation>
        <location evidence="1">Membrane</location>
        <topology evidence="1">Multi-pass membrane protein</topology>
    </subcellularLocation>
</comment>
<dbReference type="STRING" id="3988.B9RMM8"/>
<dbReference type="SMART" id="SM00724">
    <property type="entry name" value="TLC"/>
    <property type="match status" value="1"/>
</dbReference>
<feature type="transmembrane region" description="Helical" evidence="6">
    <location>
        <begin position="90"/>
        <end position="110"/>
    </location>
</feature>
<reference evidence="9" key="1">
    <citation type="journal article" date="2010" name="Nat. Biotechnol.">
        <title>Draft genome sequence of the oilseed species Ricinus communis.</title>
        <authorList>
            <person name="Chan A.P."/>
            <person name="Crabtree J."/>
            <person name="Zhao Q."/>
            <person name="Lorenzi H."/>
            <person name="Orvis J."/>
            <person name="Puiu D."/>
            <person name="Melake-Berhan A."/>
            <person name="Jones K.M."/>
            <person name="Redman J."/>
            <person name="Chen G."/>
            <person name="Cahoon E.B."/>
            <person name="Gedil M."/>
            <person name="Stanke M."/>
            <person name="Haas B.J."/>
            <person name="Wortman J.R."/>
            <person name="Fraser-Liggett C.M."/>
            <person name="Ravel J."/>
            <person name="Rabinowicz P.D."/>
        </authorList>
    </citation>
    <scope>NUCLEOTIDE SEQUENCE [LARGE SCALE GENOMIC DNA]</scope>
    <source>
        <strain evidence="9">cv. Hale</strain>
    </source>
</reference>
<name>B9RMM8_RICCO</name>
<feature type="transmembrane region" description="Helical" evidence="6">
    <location>
        <begin position="12"/>
        <end position="31"/>
    </location>
</feature>
<keyword evidence="2 5" id="KW-0812">Transmembrane</keyword>
<dbReference type="eggNOG" id="ENOG502S2JP">
    <property type="taxonomic scope" value="Eukaryota"/>
</dbReference>
<dbReference type="Proteomes" id="UP000008311">
    <property type="component" value="Unassembled WGS sequence"/>
</dbReference>
<dbReference type="PANTHER" id="PTHR31766:SF8">
    <property type="entry name" value="TLC DOMAIN-CONTAINING PROTEIN"/>
    <property type="match status" value="1"/>
</dbReference>
<gene>
    <name evidence="8" type="ORF">RCOM_1081900</name>
</gene>
<evidence type="ECO:0000313" key="9">
    <source>
        <dbReference type="Proteomes" id="UP000008311"/>
    </source>
</evidence>
<dbReference type="OrthoDB" id="204175at2759"/>
<dbReference type="OMA" id="AWVSWMV"/>
<protein>
    <submittedName>
        <fullName evidence="8">Transcription regulator, putative</fullName>
    </submittedName>
</protein>
<keyword evidence="9" id="KW-1185">Reference proteome</keyword>
<dbReference type="PROSITE" id="PS50922">
    <property type="entry name" value="TLC"/>
    <property type="match status" value="1"/>
</dbReference>
<proteinExistence type="predicted"/>